<dbReference type="Gene3D" id="1.25.40.20">
    <property type="entry name" value="Ankyrin repeat-containing domain"/>
    <property type="match status" value="2"/>
</dbReference>
<dbReference type="EMBL" id="MJEQ01000778">
    <property type="protein sequence ID" value="OIT34058.1"/>
    <property type="molecule type" value="Genomic_DNA"/>
</dbReference>
<accession>A0A314KX88</accession>
<dbReference type="InterPro" id="IPR026961">
    <property type="entry name" value="PGG_dom"/>
</dbReference>
<evidence type="ECO:0000256" key="1">
    <source>
        <dbReference type="ARBA" id="ARBA00004141"/>
    </source>
</evidence>
<protein>
    <submittedName>
        <fullName evidence="10">Ankyrin repeat-containing protein</fullName>
    </submittedName>
</protein>
<evidence type="ECO:0000256" key="6">
    <source>
        <dbReference type="ARBA" id="ARBA00023136"/>
    </source>
</evidence>
<evidence type="ECO:0000313" key="10">
    <source>
        <dbReference type="EMBL" id="OIT34058.1"/>
    </source>
</evidence>
<feature type="transmembrane region" description="Helical" evidence="8">
    <location>
        <begin position="383"/>
        <end position="403"/>
    </location>
</feature>
<feature type="repeat" description="ANK" evidence="7">
    <location>
        <begin position="227"/>
        <end position="249"/>
    </location>
</feature>
<dbReference type="PANTHER" id="PTHR24186:SF50">
    <property type="entry name" value="ANKYRIN REPEAT-CONTAINING PROTEIN ITN1-LIKE ISOFORM X1"/>
    <property type="match status" value="1"/>
</dbReference>
<keyword evidence="11" id="KW-1185">Reference proteome</keyword>
<feature type="repeat" description="ANK" evidence="7">
    <location>
        <begin position="126"/>
        <end position="158"/>
    </location>
</feature>
<dbReference type="InterPro" id="IPR002110">
    <property type="entry name" value="Ankyrin_rpt"/>
</dbReference>
<dbReference type="SMR" id="A0A314KX88"/>
<keyword evidence="3" id="KW-0677">Repeat</keyword>
<evidence type="ECO:0000259" key="9">
    <source>
        <dbReference type="Pfam" id="PF13962"/>
    </source>
</evidence>
<feature type="transmembrane region" description="Helical" evidence="8">
    <location>
        <begin position="423"/>
        <end position="446"/>
    </location>
</feature>
<feature type="transmembrane region" description="Helical" evidence="8">
    <location>
        <begin position="328"/>
        <end position="346"/>
    </location>
</feature>
<evidence type="ECO:0000256" key="5">
    <source>
        <dbReference type="ARBA" id="ARBA00023043"/>
    </source>
</evidence>
<proteinExistence type="predicted"/>
<feature type="transmembrane region" description="Helical" evidence="8">
    <location>
        <begin position="458"/>
        <end position="485"/>
    </location>
</feature>
<gene>
    <name evidence="10" type="ORF">A4A49_04632</name>
</gene>
<dbReference type="PROSITE" id="PS50088">
    <property type="entry name" value="ANK_REPEAT"/>
    <property type="match status" value="2"/>
</dbReference>
<dbReference type="InterPro" id="IPR036770">
    <property type="entry name" value="Ankyrin_rpt-contain_sf"/>
</dbReference>
<dbReference type="Gramene" id="OIT34058">
    <property type="protein sequence ID" value="OIT34058"/>
    <property type="gene ID" value="A4A49_04632"/>
</dbReference>
<keyword evidence="4 8" id="KW-1133">Transmembrane helix</keyword>
<feature type="domain" description="PGG" evidence="9">
    <location>
        <begin position="374"/>
        <end position="485"/>
    </location>
</feature>
<evidence type="ECO:0000313" key="11">
    <source>
        <dbReference type="Proteomes" id="UP000187609"/>
    </source>
</evidence>
<dbReference type="PANTHER" id="PTHR24186">
    <property type="entry name" value="PROTEIN PHOSPHATASE 1 REGULATORY SUBUNIT"/>
    <property type="match status" value="1"/>
</dbReference>
<keyword evidence="5 7" id="KW-0040">ANK repeat</keyword>
<feature type="transmembrane region" description="Helical" evidence="8">
    <location>
        <begin position="491"/>
        <end position="511"/>
    </location>
</feature>
<dbReference type="Pfam" id="PF12796">
    <property type="entry name" value="Ank_2"/>
    <property type="match status" value="2"/>
</dbReference>
<name>A0A314KX88_NICAT</name>
<dbReference type="STRING" id="49451.A0A314KX88"/>
<evidence type="ECO:0000256" key="3">
    <source>
        <dbReference type="ARBA" id="ARBA00022737"/>
    </source>
</evidence>
<sequence length="516" mass="57979">MPMEGRLYRAAQRGDINVLREYKNQFTTQLTPFKNTILHIAADHDFHTRTNYFSSKDGENFLDIISSNLELLFCLNSNSDTCIHVAARKGHFKAFISYMKQNSCQYELEIEGGGTTEELLRIPNSKGNMALHEAVMHRHHRVVELLVKEDVDFTYPPNKISRSPLFLAMEKKDDISVELILSNSSSPSYAGPYGTTALHAAAIYHIEECLQLILEKEPRLVKEVDDMGWSPLHFAAFFGSKPIVRALLKEDKQMVYETIKEDDRTPLHLAALNNMIDAVREIYEQCPDSIEAVTSQGHNALQLAKENCSFKVQAFFPAHSTKKILEKYFLIIGDALGMLFILPSIVTHHPYLEETSLKWLGKKPSYEIMEADKESWKERTNTHLIVATLITTISFAAGFTIPGGYNSDDGPNKGMAILTRKTAFKAFVIANTLAMTFSATAVYMHFRATLKRENMTHTLFLNASSCLSYAIMAMMIVFTTGVYVVLPLADLATAVCVLCSVTLAIFAYIGVKEKLI</sequence>
<dbReference type="Proteomes" id="UP000187609">
    <property type="component" value="Unassembled WGS sequence"/>
</dbReference>
<dbReference type="SMART" id="SM00248">
    <property type="entry name" value="ANK"/>
    <property type="match status" value="7"/>
</dbReference>
<dbReference type="PROSITE" id="PS50297">
    <property type="entry name" value="ANK_REP_REGION"/>
    <property type="match status" value="1"/>
</dbReference>
<evidence type="ECO:0000256" key="7">
    <source>
        <dbReference type="PROSITE-ProRule" id="PRU00023"/>
    </source>
</evidence>
<evidence type="ECO:0000256" key="2">
    <source>
        <dbReference type="ARBA" id="ARBA00022692"/>
    </source>
</evidence>
<dbReference type="GO" id="GO:0005886">
    <property type="term" value="C:plasma membrane"/>
    <property type="evidence" value="ECO:0007669"/>
    <property type="project" value="TreeGrafter"/>
</dbReference>
<keyword evidence="6 8" id="KW-0472">Membrane</keyword>
<evidence type="ECO:0000256" key="4">
    <source>
        <dbReference type="ARBA" id="ARBA00022989"/>
    </source>
</evidence>
<organism evidence="10 11">
    <name type="scientific">Nicotiana attenuata</name>
    <name type="common">Coyote tobacco</name>
    <dbReference type="NCBI Taxonomy" id="49451"/>
    <lineage>
        <taxon>Eukaryota</taxon>
        <taxon>Viridiplantae</taxon>
        <taxon>Streptophyta</taxon>
        <taxon>Embryophyta</taxon>
        <taxon>Tracheophyta</taxon>
        <taxon>Spermatophyta</taxon>
        <taxon>Magnoliopsida</taxon>
        <taxon>eudicotyledons</taxon>
        <taxon>Gunneridae</taxon>
        <taxon>Pentapetalae</taxon>
        <taxon>asterids</taxon>
        <taxon>lamiids</taxon>
        <taxon>Solanales</taxon>
        <taxon>Solanaceae</taxon>
        <taxon>Nicotianoideae</taxon>
        <taxon>Nicotianeae</taxon>
        <taxon>Nicotiana</taxon>
    </lineage>
</organism>
<reference evidence="10" key="1">
    <citation type="submission" date="2016-11" db="EMBL/GenBank/DDBJ databases">
        <title>The genome of Nicotiana attenuata.</title>
        <authorList>
            <person name="Xu S."/>
            <person name="Brockmoeller T."/>
            <person name="Gaquerel E."/>
            <person name="Navarro A."/>
            <person name="Kuhl H."/>
            <person name="Gase K."/>
            <person name="Ling Z."/>
            <person name="Zhou W."/>
            <person name="Kreitzer C."/>
            <person name="Stanke M."/>
            <person name="Tang H."/>
            <person name="Lyons E."/>
            <person name="Pandey P."/>
            <person name="Pandey S.P."/>
            <person name="Timmermann B."/>
            <person name="Baldwin I.T."/>
        </authorList>
    </citation>
    <scope>NUCLEOTIDE SEQUENCE [LARGE SCALE GENOMIC DNA]</scope>
    <source>
        <strain evidence="10">UT</strain>
    </source>
</reference>
<keyword evidence="2 8" id="KW-0812">Transmembrane</keyword>
<dbReference type="KEGG" id="nau:109205195"/>
<dbReference type="Pfam" id="PF13962">
    <property type="entry name" value="PGG"/>
    <property type="match status" value="1"/>
</dbReference>
<dbReference type="SUPFAM" id="SSF48403">
    <property type="entry name" value="Ankyrin repeat"/>
    <property type="match status" value="1"/>
</dbReference>
<evidence type="ECO:0000256" key="8">
    <source>
        <dbReference type="SAM" id="Phobius"/>
    </source>
</evidence>
<dbReference type="AlphaFoldDB" id="A0A314KX88"/>
<comment type="caution">
    <text evidence="10">The sequence shown here is derived from an EMBL/GenBank/DDBJ whole genome shotgun (WGS) entry which is preliminary data.</text>
</comment>
<comment type="subcellular location">
    <subcellularLocation>
        <location evidence="1">Membrane</location>
        <topology evidence="1">Multi-pass membrane protein</topology>
    </subcellularLocation>
</comment>
<dbReference type="OrthoDB" id="303876at2759"/>